<dbReference type="GO" id="GO:0004674">
    <property type="term" value="F:protein serine/threonine kinase activity"/>
    <property type="evidence" value="ECO:0007669"/>
    <property type="project" value="UniProtKB-KW"/>
</dbReference>
<feature type="domain" description="Protein kinase" evidence="9">
    <location>
        <begin position="1"/>
        <end position="121"/>
    </location>
</feature>
<keyword evidence="6" id="KW-0067">ATP-binding</keyword>
<evidence type="ECO:0000256" key="6">
    <source>
        <dbReference type="ARBA" id="ARBA00022840"/>
    </source>
</evidence>
<dbReference type="Gene3D" id="1.10.510.10">
    <property type="entry name" value="Transferase(Phosphotransferase) domain 1"/>
    <property type="match status" value="1"/>
</dbReference>
<dbReference type="EMBL" id="JAMZMK010011601">
    <property type="protein sequence ID" value="KAI7726707.1"/>
    <property type="molecule type" value="Genomic_DNA"/>
</dbReference>
<dbReference type="AlphaFoldDB" id="A0AAD5BNL8"/>
<keyword evidence="2" id="KW-0723">Serine/threonine-protein kinase</keyword>
<sequence length="121" mass="14439">MSSSQGYEEFRNEVIFISRLQHRNVVKILGYCFEGQEKMLVYEYMPNNGLDLFLFLKKSLADEQKSKTIDWSTRCHIIDGIARGLLYLRQDSRLWIIHRDLKPANILLDIRFWPCKKLWGK</sequence>
<evidence type="ECO:0000256" key="3">
    <source>
        <dbReference type="ARBA" id="ARBA00022679"/>
    </source>
</evidence>
<evidence type="ECO:0000256" key="5">
    <source>
        <dbReference type="ARBA" id="ARBA00022777"/>
    </source>
</evidence>
<dbReference type="InterPro" id="IPR011009">
    <property type="entry name" value="Kinase-like_dom_sf"/>
</dbReference>
<keyword evidence="4" id="KW-0547">Nucleotide-binding</keyword>
<proteinExistence type="predicted"/>
<dbReference type="GO" id="GO:0005524">
    <property type="term" value="F:ATP binding"/>
    <property type="evidence" value="ECO:0007669"/>
    <property type="project" value="UniProtKB-KW"/>
</dbReference>
<evidence type="ECO:0000259" key="9">
    <source>
        <dbReference type="PROSITE" id="PS50011"/>
    </source>
</evidence>
<organism evidence="10 11">
    <name type="scientific">Ambrosia artemisiifolia</name>
    <name type="common">Common ragweed</name>
    <dbReference type="NCBI Taxonomy" id="4212"/>
    <lineage>
        <taxon>Eukaryota</taxon>
        <taxon>Viridiplantae</taxon>
        <taxon>Streptophyta</taxon>
        <taxon>Embryophyta</taxon>
        <taxon>Tracheophyta</taxon>
        <taxon>Spermatophyta</taxon>
        <taxon>Magnoliopsida</taxon>
        <taxon>eudicotyledons</taxon>
        <taxon>Gunneridae</taxon>
        <taxon>Pentapetalae</taxon>
        <taxon>asterids</taxon>
        <taxon>campanulids</taxon>
        <taxon>Asterales</taxon>
        <taxon>Asteraceae</taxon>
        <taxon>Asteroideae</taxon>
        <taxon>Heliantheae alliance</taxon>
        <taxon>Heliantheae</taxon>
        <taxon>Ambrosia</taxon>
    </lineage>
</organism>
<dbReference type="InterPro" id="IPR000719">
    <property type="entry name" value="Prot_kinase_dom"/>
</dbReference>
<protein>
    <recommendedName>
        <fullName evidence="1">non-specific serine/threonine protein kinase</fullName>
        <ecNumber evidence="1">2.7.11.1</ecNumber>
    </recommendedName>
</protein>
<evidence type="ECO:0000256" key="1">
    <source>
        <dbReference type="ARBA" id="ARBA00012513"/>
    </source>
</evidence>
<dbReference type="InterPro" id="IPR008271">
    <property type="entry name" value="Ser/Thr_kinase_AS"/>
</dbReference>
<dbReference type="GO" id="GO:0005886">
    <property type="term" value="C:plasma membrane"/>
    <property type="evidence" value="ECO:0007669"/>
    <property type="project" value="TreeGrafter"/>
</dbReference>
<accession>A0AAD5BNL8</accession>
<dbReference type="FunFam" id="1.10.510.10:FF:001023">
    <property type="entry name" value="Os07g0541700 protein"/>
    <property type="match status" value="1"/>
</dbReference>
<name>A0AAD5BNL8_AMBAR</name>
<dbReference type="EC" id="2.7.11.1" evidence="1"/>
<evidence type="ECO:0000256" key="4">
    <source>
        <dbReference type="ARBA" id="ARBA00022741"/>
    </source>
</evidence>
<keyword evidence="11" id="KW-1185">Reference proteome</keyword>
<comment type="catalytic activity">
    <reaction evidence="8">
        <text>L-seryl-[protein] + ATP = O-phospho-L-seryl-[protein] + ADP + H(+)</text>
        <dbReference type="Rhea" id="RHEA:17989"/>
        <dbReference type="Rhea" id="RHEA-COMP:9863"/>
        <dbReference type="Rhea" id="RHEA-COMP:11604"/>
        <dbReference type="ChEBI" id="CHEBI:15378"/>
        <dbReference type="ChEBI" id="CHEBI:29999"/>
        <dbReference type="ChEBI" id="CHEBI:30616"/>
        <dbReference type="ChEBI" id="CHEBI:83421"/>
        <dbReference type="ChEBI" id="CHEBI:456216"/>
        <dbReference type="EC" id="2.7.11.1"/>
    </reaction>
</comment>
<comment type="caution">
    <text evidence="10">The sequence shown here is derived from an EMBL/GenBank/DDBJ whole genome shotgun (WGS) entry which is preliminary data.</text>
</comment>
<dbReference type="Proteomes" id="UP001206925">
    <property type="component" value="Unassembled WGS sequence"/>
</dbReference>
<dbReference type="PANTHER" id="PTHR27002:SF851">
    <property type="entry name" value="G-TYPE LECTIN S-RECEPTOR-LIKE SERINE_THREONINE-PROTEIN KINASE SD1-1"/>
    <property type="match status" value="1"/>
</dbReference>
<dbReference type="PANTHER" id="PTHR27002">
    <property type="entry name" value="RECEPTOR-LIKE SERINE/THREONINE-PROTEIN KINASE SD1-8"/>
    <property type="match status" value="1"/>
</dbReference>
<dbReference type="Pfam" id="PF07714">
    <property type="entry name" value="PK_Tyr_Ser-Thr"/>
    <property type="match status" value="1"/>
</dbReference>
<keyword evidence="3" id="KW-0808">Transferase</keyword>
<evidence type="ECO:0000256" key="2">
    <source>
        <dbReference type="ARBA" id="ARBA00022527"/>
    </source>
</evidence>
<evidence type="ECO:0000313" key="10">
    <source>
        <dbReference type="EMBL" id="KAI7726707.1"/>
    </source>
</evidence>
<evidence type="ECO:0000313" key="11">
    <source>
        <dbReference type="Proteomes" id="UP001206925"/>
    </source>
</evidence>
<reference evidence="10" key="1">
    <citation type="submission" date="2022-06" db="EMBL/GenBank/DDBJ databases">
        <title>Uncovering the hologenomic basis of an extraordinary plant invasion.</title>
        <authorList>
            <person name="Bieker V.C."/>
            <person name="Martin M.D."/>
            <person name="Gilbert T."/>
            <person name="Hodgins K."/>
            <person name="Battlay P."/>
            <person name="Petersen B."/>
            <person name="Wilson J."/>
        </authorList>
    </citation>
    <scope>NUCLEOTIDE SEQUENCE</scope>
    <source>
        <strain evidence="10">AA19_3_7</strain>
        <tissue evidence="10">Leaf</tissue>
    </source>
</reference>
<gene>
    <name evidence="10" type="ORF">M8C21_008651</name>
</gene>
<dbReference type="SUPFAM" id="SSF56112">
    <property type="entry name" value="Protein kinase-like (PK-like)"/>
    <property type="match status" value="1"/>
</dbReference>
<dbReference type="PROSITE" id="PS50011">
    <property type="entry name" value="PROTEIN_KINASE_DOM"/>
    <property type="match status" value="1"/>
</dbReference>
<dbReference type="Gene3D" id="3.30.200.20">
    <property type="entry name" value="Phosphorylase Kinase, domain 1"/>
    <property type="match status" value="1"/>
</dbReference>
<comment type="catalytic activity">
    <reaction evidence="7">
        <text>L-threonyl-[protein] + ATP = O-phospho-L-threonyl-[protein] + ADP + H(+)</text>
        <dbReference type="Rhea" id="RHEA:46608"/>
        <dbReference type="Rhea" id="RHEA-COMP:11060"/>
        <dbReference type="Rhea" id="RHEA-COMP:11605"/>
        <dbReference type="ChEBI" id="CHEBI:15378"/>
        <dbReference type="ChEBI" id="CHEBI:30013"/>
        <dbReference type="ChEBI" id="CHEBI:30616"/>
        <dbReference type="ChEBI" id="CHEBI:61977"/>
        <dbReference type="ChEBI" id="CHEBI:456216"/>
        <dbReference type="EC" id="2.7.11.1"/>
    </reaction>
</comment>
<evidence type="ECO:0000256" key="7">
    <source>
        <dbReference type="ARBA" id="ARBA00047899"/>
    </source>
</evidence>
<dbReference type="PROSITE" id="PS00108">
    <property type="entry name" value="PROTEIN_KINASE_ST"/>
    <property type="match status" value="1"/>
</dbReference>
<evidence type="ECO:0000256" key="8">
    <source>
        <dbReference type="ARBA" id="ARBA00048679"/>
    </source>
</evidence>
<keyword evidence="5" id="KW-0418">Kinase</keyword>
<dbReference type="InterPro" id="IPR001245">
    <property type="entry name" value="Ser-Thr/Tyr_kinase_cat_dom"/>
</dbReference>